<keyword evidence="5" id="KW-0862">Zinc</keyword>
<keyword evidence="6 9" id="KW-0482">Metalloprotease</keyword>
<evidence type="ECO:0000259" key="8">
    <source>
        <dbReference type="Pfam" id="PF01435"/>
    </source>
</evidence>
<evidence type="ECO:0000256" key="7">
    <source>
        <dbReference type="SAM" id="SignalP"/>
    </source>
</evidence>
<dbReference type="Proteomes" id="UP000318453">
    <property type="component" value="Chromosome"/>
</dbReference>
<keyword evidence="7" id="KW-0732">Signal</keyword>
<dbReference type="SUPFAM" id="SSF48452">
    <property type="entry name" value="TPR-like"/>
    <property type="match status" value="1"/>
</dbReference>
<dbReference type="InterPro" id="IPR011990">
    <property type="entry name" value="TPR-like_helical_dom_sf"/>
</dbReference>
<evidence type="ECO:0000256" key="2">
    <source>
        <dbReference type="ARBA" id="ARBA00022670"/>
    </source>
</evidence>
<evidence type="ECO:0000256" key="3">
    <source>
        <dbReference type="ARBA" id="ARBA00022723"/>
    </source>
</evidence>
<dbReference type="GO" id="GO:0046872">
    <property type="term" value="F:metal ion binding"/>
    <property type="evidence" value="ECO:0007669"/>
    <property type="project" value="UniProtKB-KW"/>
</dbReference>
<feature type="domain" description="Peptidase M48" evidence="8">
    <location>
        <begin position="307"/>
        <end position="473"/>
    </location>
</feature>
<keyword evidence="4" id="KW-0378">Hydrolase</keyword>
<keyword evidence="2 9" id="KW-0645">Protease</keyword>
<dbReference type="OrthoDB" id="9810445at2"/>
<evidence type="ECO:0000313" key="9">
    <source>
        <dbReference type="EMBL" id="QDZ38797.1"/>
    </source>
</evidence>
<dbReference type="InterPro" id="IPR001915">
    <property type="entry name" value="Peptidase_M48"/>
</dbReference>
<dbReference type="GO" id="GO:0016020">
    <property type="term" value="C:membrane"/>
    <property type="evidence" value="ECO:0007669"/>
    <property type="project" value="TreeGrafter"/>
</dbReference>
<name>A0A5B8NIL5_9CHRO</name>
<evidence type="ECO:0000256" key="1">
    <source>
        <dbReference type="ARBA" id="ARBA00001947"/>
    </source>
</evidence>
<dbReference type="InterPro" id="IPR051156">
    <property type="entry name" value="Mito/Outer_Membr_Metalloprot"/>
</dbReference>
<organism evidence="9 10">
    <name type="scientific">Euhalothece natronophila Z-M001</name>
    <dbReference type="NCBI Taxonomy" id="522448"/>
    <lineage>
        <taxon>Bacteria</taxon>
        <taxon>Bacillati</taxon>
        <taxon>Cyanobacteriota</taxon>
        <taxon>Cyanophyceae</taxon>
        <taxon>Oscillatoriophycideae</taxon>
        <taxon>Chroococcales</taxon>
        <taxon>Halothecacae</taxon>
        <taxon>Halothece cluster</taxon>
        <taxon>Euhalothece</taxon>
    </lineage>
</organism>
<sequence>MIKRSCNALLISLALLTLTPTIAWSEVSEKETSKEREEEVITEDKEETLEEKISELLPDLSEEESEYLALLIKADEYYQAGEKEKAEALYREAKVSFDTETVSTLRDSYYEEDKLPPAGKVYWRHGKADFDPKLRTKSLAPLQHLVTEHSDFIPGHVRYAEALVYFEETEKAIKHLEKTISHYPHEFELVEAILPLYEKTEQWLDASFTARQFALLNPEHSKAEELQTIANQRLEQYQSRLRANLRGNVFANLITGALGYAFTGSLLGPISAIDSTALLLRGESGVGEAFSNRLRQQLPLLEDEEVNEYVNEIGKTLTTYTGRDDFEYEFHVIKDDNLNAFALPGGKIFIHAGAILNTKSEAELAGLIAHELAHTDLSHGFQLVTEGNLLANVSQFVPFGRTATNLIVLNYSRDMEREADEIGTRLLASSHYAADGLYNLMLTLEDKKQDRPSPPVWLSTHPETEERINNIKTQIINNNYNRYRYEGVARHQAMQEKVAQILAEHQLKVQE</sequence>
<feature type="signal peptide" evidence="7">
    <location>
        <begin position="1"/>
        <end position="25"/>
    </location>
</feature>
<dbReference type="GO" id="GO:0051603">
    <property type="term" value="P:proteolysis involved in protein catabolic process"/>
    <property type="evidence" value="ECO:0007669"/>
    <property type="project" value="TreeGrafter"/>
</dbReference>
<evidence type="ECO:0000256" key="4">
    <source>
        <dbReference type="ARBA" id="ARBA00022801"/>
    </source>
</evidence>
<gene>
    <name evidence="9" type="ORF">FRE64_01880</name>
</gene>
<reference evidence="9" key="1">
    <citation type="submission" date="2019-08" db="EMBL/GenBank/DDBJ databases">
        <title>Carotenoids and Carotenoid Binding Proteins in the Halophilic Cyanobacterium Euhalothece sp. ZM00.</title>
        <authorList>
            <person name="Cho S.M."/>
            <person name="Song J.Y."/>
            <person name="Park Y.-I."/>
        </authorList>
    </citation>
    <scope>NUCLEOTIDE SEQUENCE [LARGE SCALE GENOMIC DNA]</scope>
    <source>
        <strain evidence="9">Z-M001</strain>
    </source>
</reference>
<dbReference type="PANTHER" id="PTHR22726:SF1">
    <property type="entry name" value="METALLOENDOPEPTIDASE OMA1, MITOCHONDRIAL"/>
    <property type="match status" value="1"/>
</dbReference>
<dbReference type="KEGG" id="enn:FRE64_01880"/>
<dbReference type="AlphaFoldDB" id="A0A5B8NIL5"/>
<dbReference type="RefSeq" id="WP_146294408.1">
    <property type="nucleotide sequence ID" value="NZ_CP042326.1"/>
</dbReference>
<accession>A0A5B8NIL5</accession>
<feature type="chain" id="PRO_5023133129" evidence="7">
    <location>
        <begin position="26"/>
        <end position="511"/>
    </location>
</feature>
<evidence type="ECO:0000256" key="6">
    <source>
        <dbReference type="ARBA" id="ARBA00023049"/>
    </source>
</evidence>
<dbReference type="PANTHER" id="PTHR22726">
    <property type="entry name" value="METALLOENDOPEPTIDASE OMA1"/>
    <property type="match status" value="1"/>
</dbReference>
<protein>
    <submittedName>
        <fullName evidence="9">M48 family metalloprotease</fullName>
    </submittedName>
</protein>
<comment type="cofactor">
    <cofactor evidence="1">
        <name>Zn(2+)</name>
        <dbReference type="ChEBI" id="CHEBI:29105"/>
    </cofactor>
</comment>
<dbReference type="EMBL" id="CP042326">
    <property type="protein sequence ID" value="QDZ38797.1"/>
    <property type="molecule type" value="Genomic_DNA"/>
</dbReference>
<dbReference type="Gene3D" id="1.25.40.10">
    <property type="entry name" value="Tetratricopeptide repeat domain"/>
    <property type="match status" value="1"/>
</dbReference>
<dbReference type="Pfam" id="PF01435">
    <property type="entry name" value="Peptidase_M48"/>
    <property type="match status" value="1"/>
</dbReference>
<keyword evidence="10" id="KW-1185">Reference proteome</keyword>
<evidence type="ECO:0000256" key="5">
    <source>
        <dbReference type="ARBA" id="ARBA00022833"/>
    </source>
</evidence>
<proteinExistence type="predicted"/>
<dbReference type="GO" id="GO:0004222">
    <property type="term" value="F:metalloendopeptidase activity"/>
    <property type="evidence" value="ECO:0007669"/>
    <property type="project" value="InterPro"/>
</dbReference>
<keyword evidence="3" id="KW-0479">Metal-binding</keyword>
<dbReference type="CDD" id="cd07333">
    <property type="entry name" value="M48C_bepA_like"/>
    <property type="match status" value="1"/>
</dbReference>
<evidence type="ECO:0000313" key="10">
    <source>
        <dbReference type="Proteomes" id="UP000318453"/>
    </source>
</evidence>
<dbReference type="Gene3D" id="3.30.2010.10">
    <property type="entry name" value="Metalloproteases ('zincins'), catalytic domain"/>
    <property type="match status" value="1"/>
</dbReference>